<reference evidence="2 3" key="1">
    <citation type="journal article" date="2017" name="BMC Genomics">
        <title>Comparative genomic and phylogenomic analyses of the Bifidobacteriaceae family.</title>
        <authorList>
            <person name="Lugli G.A."/>
            <person name="Milani C."/>
            <person name="Turroni F."/>
            <person name="Duranti S."/>
            <person name="Mancabelli L."/>
            <person name="Mangifesta M."/>
            <person name="Ferrario C."/>
            <person name="Modesto M."/>
            <person name="Mattarelli P."/>
            <person name="Jiri K."/>
            <person name="van Sinderen D."/>
            <person name="Ventura M."/>
        </authorList>
    </citation>
    <scope>NUCLEOTIDE SEQUENCE [LARGE SCALE GENOMIC DNA]</scope>
    <source>
        <strain evidence="2 3">DSM 100216</strain>
    </source>
</reference>
<accession>A0A261FZV7</accession>
<dbReference type="AlphaFoldDB" id="A0A261FZV7"/>
<organism evidence="2 3">
    <name type="scientific">Bifidobacterium eulemuris</name>
    <dbReference type="NCBI Taxonomy" id="1765219"/>
    <lineage>
        <taxon>Bacteria</taxon>
        <taxon>Bacillati</taxon>
        <taxon>Actinomycetota</taxon>
        <taxon>Actinomycetes</taxon>
        <taxon>Bifidobacteriales</taxon>
        <taxon>Bifidobacteriaceae</taxon>
        <taxon>Bifidobacterium</taxon>
    </lineage>
</organism>
<keyword evidence="1" id="KW-0812">Transmembrane</keyword>
<dbReference type="RefSeq" id="WP_226805751.1">
    <property type="nucleotide sequence ID" value="NZ_CP062938.1"/>
</dbReference>
<dbReference type="Proteomes" id="UP000216057">
    <property type="component" value="Unassembled WGS sequence"/>
</dbReference>
<sequence>MIAAAIAHVRSGGTVAQAFGLGGMRVTVARLSPIVEAWRSPEESGETARYVAIGIVAACRLSEELGCAAARCLQTVAAAYRRVRLAETRRRQAFAVPQATSVLLSVLPVGTVALGELMGLRPLSFLLGTDRGLGCLALGGCCYAIGLLWNRALLRGMMANIGMLNRDVGGISADGGVVPWLTLIIAMLDVALRQGSSIPRALAVVGRICGGGIGLGMVRAGEALLRGASWHDAWVVQRADRSAGEAFDLICTALEPSWTRGDMSSARLEAVVDRLDAEERAAIEQAASRLSVRLLMPSGLCFLPAFVFVGIVPSIISFAV</sequence>
<dbReference type="EMBL" id="MWWZ01000014">
    <property type="protein sequence ID" value="OZG64710.1"/>
    <property type="molecule type" value="Genomic_DNA"/>
</dbReference>
<name>A0A261FZV7_9BIFI</name>
<evidence type="ECO:0000256" key="1">
    <source>
        <dbReference type="SAM" id="Phobius"/>
    </source>
</evidence>
<comment type="caution">
    <text evidence="2">The sequence shown here is derived from an EMBL/GenBank/DDBJ whole genome shotgun (WGS) entry which is preliminary data.</text>
</comment>
<feature type="transmembrane region" description="Helical" evidence="1">
    <location>
        <begin position="131"/>
        <end position="150"/>
    </location>
</feature>
<keyword evidence="1" id="KW-1133">Transmembrane helix</keyword>
<dbReference type="PANTHER" id="PTHR35007">
    <property type="entry name" value="INTEGRAL MEMBRANE PROTEIN-RELATED"/>
    <property type="match status" value="1"/>
</dbReference>
<gene>
    <name evidence="2" type="ORF">BEUL_2065</name>
</gene>
<keyword evidence="1" id="KW-0472">Membrane</keyword>
<evidence type="ECO:0000313" key="3">
    <source>
        <dbReference type="Proteomes" id="UP000216057"/>
    </source>
</evidence>
<feature type="transmembrane region" description="Helical" evidence="1">
    <location>
        <begin position="299"/>
        <end position="319"/>
    </location>
</feature>
<protein>
    <submittedName>
        <fullName evidence="2">Flp pilus assembly protein</fullName>
    </submittedName>
</protein>
<evidence type="ECO:0000313" key="2">
    <source>
        <dbReference type="EMBL" id="OZG64710.1"/>
    </source>
</evidence>
<dbReference type="PANTHER" id="PTHR35007:SF3">
    <property type="entry name" value="POSSIBLE CONSERVED ALANINE RICH MEMBRANE PROTEIN"/>
    <property type="match status" value="1"/>
</dbReference>
<feature type="transmembrane region" description="Helical" evidence="1">
    <location>
        <begin position="99"/>
        <end position="119"/>
    </location>
</feature>
<proteinExistence type="predicted"/>